<dbReference type="AlphaFoldDB" id="A0A428NI19"/>
<organism evidence="2 3">
    <name type="scientific">Fusarium duplospermum</name>
    <dbReference type="NCBI Taxonomy" id="1325734"/>
    <lineage>
        <taxon>Eukaryota</taxon>
        <taxon>Fungi</taxon>
        <taxon>Dikarya</taxon>
        <taxon>Ascomycota</taxon>
        <taxon>Pezizomycotina</taxon>
        <taxon>Sordariomycetes</taxon>
        <taxon>Hypocreomycetidae</taxon>
        <taxon>Hypocreales</taxon>
        <taxon>Nectriaceae</taxon>
        <taxon>Fusarium</taxon>
        <taxon>Fusarium solani species complex</taxon>
    </lineage>
</organism>
<keyword evidence="3" id="KW-1185">Reference proteome</keyword>
<dbReference type="OrthoDB" id="3034003at2759"/>
<keyword evidence="1" id="KW-0812">Transmembrane</keyword>
<sequence>MIQLQDLSVGQVAGMVATGIFVYCPTKPCATYYTRISSGRSIHDYSIRCHLASEPCLASVFHKRLTLFLSRSVVSRSLHSSYWPAILRSNPTASAGQHKRVELLVWLTPIAKILLALAAILTPLGLYDSIVLSREPEPQSFHYAQDTSVLGFGTMPRLDFGINRRCGGYPFWACPGNKVNVSEKHFNPSVSSVFDIQWRAYRITRDSESIINNGSEYLVGDYRQLSTLLLNDRIEAVEGLIVDSHNGGIGFRNHSLPSGDLALGASWSEDILFIVPETQCVNTNLTIDFYTDDTQSAYSYDPNRVLTDRGGFANINRDYVYWGSDVFANDTQDTLDLQARAFKGAWLNNGLTMQYMNITGDTLRNDSRFSYLDSFVGKRFPLMAPDKSSTYLVDHRAINTAFSYGNYLPDMDRNSSLYENPFSITTSDFIRAGLLCKGQGGGDYANISNIAVSCGLVISMARLLDSPDSVPLSHPTGTNWTQPIYSCASAAKAIIKTVTFKYDGTRGLLGLNILNITDKDYRREEKPLWVVENTQRNLSYYDPLWGMTNSVYEGHANTSTLRKDSLWLPGYTSRRTEAPYDDKQNLPGVNFHTTGFSHVYRLPALSKEFFDYSGKNSLALHQKWFELTRNETGTAHMLNLIWTDVVTNAVVGTRGLASQVEPSSRAKRAGDSTEDTPVLIYVYERRVLFHYLYGIPAFIVCALALTLSTATVVLGLMRRTGLRKLDKYINQTSLGRSLVSLLHPEEFSQEQSKREWEMGAAKRQIVLGRERPLAAVRGKYDSRDDGAREGLLCGENSGVSNENRNKVRKSLVGIRL</sequence>
<evidence type="ECO:0000256" key="1">
    <source>
        <dbReference type="SAM" id="Phobius"/>
    </source>
</evidence>
<name>A0A428NI19_9HYPO</name>
<evidence type="ECO:0000313" key="3">
    <source>
        <dbReference type="Proteomes" id="UP000288168"/>
    </source>
</evidence>
<dbReference type="STRING" id="1325734.A0A428NI19"/>
<evidence type="ECO:0000313" key="2">
    <source>
        <dbReference type="EMBL" id="RSL40378.1"/>
    </source>
</evidence>
<keyword evidence="1" id="KW-1133">Transmembrane helix</keyword>
<dbReference type="EMBL" id="NKCI01000506">
    <property type="protein sequence ID" value="RSL40378.1"/>
    <property type="molecule type" value="Genomic_DNA"/>
</dbReference>
<protein>
    <submittedName>
        <fullName evidence="2">Uncharacterized protein</fullName>
    </submittedName>
</protein>
<keyword evidence="1" id="KW-0472">Membrane</keyword>
<reference evidence="2 3" key="1">
    <citation type="submission" date="2017-06" db="EMBL/GenBank/DDBJ databases">
        <title>Comparative genomic analysis of Ambrosia Fusariam Clade fungi.</title>
        <authorList>
            <person name="Stajich J.E."/>
            <person name="Carrillo J."/>
            <person name="Kijimoto T."/>
            <person name="Eskalen A."/>
            <person name="O'Donnell K."/>
            <person name="Kasson M."/>
        </authorList>
    </citation>
    <scope>NUCLEOTIDE SEQUENCE [LARGE SCALE GENOMIC DNA]</scope>
    <source>
        <strain evidence="2 3">NRRL62584</strain>
    </source>
</reference>
<feature type="transmembrane region" description="Helical" evidence="1">
    <location>
        <begin position="691"/>
        <end position="717"/>
    </location>
</feature>
<dbReference type="Proteomes" id="UP000288168">
    <property type="component" value="Unassembled WGS sequence"/>
</dbReference>
<comment type="caution">
    <text evidence="2">The sequence shown here is derived from an EMBL/GenBank/DDBJ whole genome shotgun (WGS) entry which is preliminary data.</text>
</comment>
<gene>
    <name evidence="2" type="ORF">CEP54_016133</name>
</gene>
<accession>A0A428NI19</accession>
<proteinExistence type="predicted"/>